<evidence type="ECO:0000313" key="8">
    <source>
        <dbReference type="EMBL" id="KAJ5096617.1"/>
    </source>
</evidence>
<keyword evidence="2" id="KW-0805">Transcription regulation</keyword>
<evidence type="ECO:0000259" key="7">
    <source>
        <dbReference type="PROSITE" id="PS50048"/>
    </source>
</evidence>
<dbReference type="EMBL" id="JAPQKH010000005">
    <property type="protein sequence ID" value="KAJ5096617.1"/>
    <property type="molecule type" value="Genomic_DNA"/>
</dbReference>
<dbReference type="Pfam" id="PF04082">
    <property type="entry name" value="Fungal_trans"/>
    <property type="match status" value="1"/>
</dbReference>
<keyword evidence="5" id="KW-0539">Nucleus</keyword>
<dbReference type="AlphaFoldDB" id="A0A9W9K952"/>
<dbReference type="GO" id="GO:0006351">
    <property type="term" value="P:DNA-templated transcription"/>
    <property type="evidence" value="ECO:0007669"/>
    <property type="project" value="InterPro"/>
</dbReference>
<proteinExistence type="predicted"/>
<evidence type="ECO:0000256" key="4">
    <source>
        <dbReference type="ARBA" id="ARBA00023163"/>
    </source>
</evidence>
<feature type="region of interest" description="Disordered" evidence="6">
    <location>
        <begin position="576"/>
        <end position="621"/>
    </location>
</feature>
<dbReference type="SMART" id="SM00066">
    <property type="entry name" value="GAL4"/>
    <property type="match status" value="1"/>
</dbReference>
<dbReference type="PROSITE" id="PS50048">
    <property type="entry name" value="ZN2_CY6_FUNGAL_2"/>
    <property type="match status" value="1"/>
</dbReference>
<feature type="compositionally biased region" description="Basic and acidic residues" evidence="6">
    <location>
        <begin position="604"/>
        <end position="621"/>
    </location>
</feature>
<dbReference type="CDD" id="cd12148">
    <property type="entry name" value="fungal_TF_MHR"/>
    <property type="match status" value="1"/>
</dbReference>
<dbReference type="InterPro" id="IPR007219">
    <property type="entry name" value="XnlR_reg_dom"/>
</dbReference>
<feature type="domain" description="Zn(2)-C6 fungal-type" evidence="7">
    <location>
        <begin position="13"/>
        <end position="43"/>
    </location>
</feature>
<dbReference type="PROSITE" id="PS00463">
    <property type="entry name" value="ZN2_CY6_FUNGAL_1"/>
    <property type="match status" value="1"/>
</dbReference>
<dbReference type="PANTHER" id="PTHR47655">
    <property type="entry name" value="QUINIC ACID UTILIZATION ACTIVATOR"/>
    <property type="match status" value="1"/>
</dbReference>
<dbReference type="Gene3D" id="4.10.240.10">
    <property type="entry name" value="Zn(2)-C6 fungal-type DNA-binding domain"/>
    <property type="match status" value="1"/>
</dbReference>
<dbReference type="CDD" id="cd00067">
    <property type="entry name" value="GAL4"/>
    <property type="match status" value="1"/>
</dbReference>
<keyword evidence="1" id="KW-0479">Metal-binding</keyword>
<reference evidence="8" key="1">
    <citation type="submission" date="2022-11" db="EMBL/GenBank/DDBJ databases">
        <authorList>
            <person name="Petersen C."/>
        </authorList>
    </citation>
    <scope>NUCLEOTIDE SEQUENCE</scope>
    <source>
        <strain evidence="8">IBT 30069</strain>
    </source>
</reference>
<dbReference type="InterPro" id="IPR052783">
    <property type="entry name" value="Metabolic/Drug-Res_Regulator"/>
</dbReference>
<dbReference type="GO" id="GO:0000981">
    <property type="term" value="F:DNA-binding transcription factor activity, RNA polymerase II-specific"/>
    <property type="evidence" value="ECO:0007669"/>
    <property type="project" value="InterPro"/>
</dbReference>
<dbReference type="GO" id="GO:0003677">
    <property type="term" value="F:DNA binding"/>
    <property type="evidence" value="ECO:0007669"/>
    <property type="project" value="UniProtKB-KW"/>
</dbReference>
<dbReference type="OrthoDB" id="3364175at2759"/>
<dbReference type="GO" id="GO:0008270">
    <property type="term" value="F:zinc ion binding"/>
    <property type="evidence" value="ECO:0007669"/>
    <property type="project" value="InterPro"/>
</dbReference>
<protein>
    <recommendedName>
        <fullName evidence="7">Zn(2)-C6 fungal-type domain-containing protein</fullName>
    </recommendedName>
</protein>
<keyword evidence="4" id="KW-0804">Transcription</keyword>
<keyword evidence="3" id="KW-0238">DNA-binding</keyword>
<evidence type="ECO:0000256" key="5">
    <source>
        <dbReference type="ARBA" id="ARBA00023242"/>
    </source>
</evidence>
<evidence type="ECO:0000313" key="9">
    <source>
        <dbReference type="Proteomes" id="UP001149165"/>
    </source>
</evidence>
<sequence>MGYTKARKRVAQACQRCRQRKFKCDGQKPECSTCIQATETCEYDSHMRRRGLPEGYVRGLELLVSLAIHHLDNFEEHILTRLLQRNKENHFEWQYNFDNLLDEWKNSKLLVEIEGLLPSLPTPKSLPVKRKFRDNQAAAEGPSRFLTSASTPRQITYTDRLYEPLRDSSDVTTSHAALGENPISDNQLLQEATGMVPSRQLSEQRSNDIKLPAQLGRLVRIYFSQTHCWLPIVDKAEIMRSTYCFVNGNPDTNLKRGSLALVWAITASTTSQLLKSGHLAEFFETDNLSEDLVRLYYMKARELIPSEEGPFEIEHVQALLLLSLIKLDQSAWSAAWLLIGKAVRIAIDLDFLSAIVRADSRSIEQQKQTLLGCFILDTLLSFYLSRPPHLRDEDADRVGNIDEDGLDEWDIWSNPLDTTRSSQPESLPLFMLSTFNQLVRICKVIQPALIAQVYNKPYPQAISLESLATENARQPFDSIFKAPGTPTFPENSMLPHHYHLRLIYLATIAETRPISSLITNNEHAPSSAQRKSACIAEIRTLIKELGDRFGLHAIPQTCPLIVAIVSRPDSIIDHDSGVAHPNPPINTMHPSQESTRRDRGIRHGFPEMHPGDSELQHHDSLTDSNSIFNDFVAIDTSEW</sequence>
<name>A0A9W9K952_9EURO</name>
<comment type="caution">
    <text evidence="8">The sequence shown here is derived from an EMBL/GenBank/DDBJ whole genome shotgun (WGS) entry which is preliminary data.</text>
</comment>
<dbReference type="Proteomes" id="UP001149165">
    <property type="component" value="Unassembled WGS sequence"/>
</dbReference>
<dbReference type="InterPro" id="IPR001138">
    <property type="entry name" value="Zn2Cys6_DnaBD"/>
</dbReference>
<dbReference type="PANTHER" id="PTHR47655:SF2">
    <property type="entry name" value="QUINIC ACID UTILIZATION ACTIVATOR"/>
    <property type="match status" value="1"/>
</dbReference>
<dbReference type="SMART" id="SM00906">
    <property type="entry name" value="Fungal_trans"/>
    <property type="match status" value="1"/>
</dbReference>
<evidence type="ECO:0000256" key="2">
    <source>
        <dbReference type="ARBA" id="ARBA00023015"/>
    </source>
</evidence>
<dbReference type="InterPro" id="IPR036864">
    <property type="entry name" value="Zn2-C6_fun-type_DNA-bd_sf"/>
</dbReference>
<keyword evidence="9" id="KW-1185">Reference proteome</keyword>
<organism evidence="8 9">
    <name type="scientific">Penicillium angulare</name>
    <dbReference type="NCBI Taxonomy" id="116970"/>
    <lineage>
        <taxon>Eukaryota</taxon>
        <taxon>Fungi</taxon>
        <taxon>Dikarya</taxon>
        <taxon>Ascomycota</taxon>
        <taxon>Pezizomycotina</taxon>
        <taxon>Eurotiomycetes</taxon>
        <taxon>Eurotiomycetidae</taxon>
        <taxon>Eurotiales</taxon>
        <taxon>Aspergillaceae</taxon>
        <taxon>Penicillium</taxon>
    </lineage>
</organism>
<dbReference type="SUPFAM" id="SSF57701">
    <property type="entry name" value="Zn2/Cys6 DNA-binding domain"/>
    <property type="match status" value="1"/>
</dbReference>
<reference evidence="8" key="2">
    <citation type="journal article" date="2023" name="IMA Fungus">
        <title>Comparative genomic study of the Penicillium genus elucidates a diverse pangenome and 15 lateral gene transfer events.</title>
        <authorList>
            <person name="Petersen C."/>
            <person name="Sorensen T."/>
            <person name="Nielsen M.R."/>
            <person name="Sondergaard T.E."/>
            <person name="Sorensen J.L."/>
            <person name="Fitzpatrick D.A."/>
            <person name="Frisvad J.C."/>
            <person name="Nielsen K.L."/>
        </authorList>
    </citation>
    <scope>NUCLEOTIDE SEQUENCE</scope>
    <source>
        <strain evidence="8">IBT 30069</strain>
    </source>
</reference>
<dbReference type="Pfam" id="PF00172">
    <property type="entry name" value="Zn_clus"/>
    <property type="match status" value="1"/>
</dbReference>
<accession>A0A9W9K952</accession>
<gene>
    <name evidence="8" type="ORF">N7456_007338</name>
</gene>
<evidence type="ECO:0000256" key="6">
    <source>
        <dbReference type="SAM" id="MobiDB-lite"/>
    </source>
</evidence>
<evidence type="ECO:0000256" key="3">
    <source>
        <dbReference type="ARBA" id="ARBA00023125"/>
    </source>
</evidence>
<dbReference type="GO" id="GO:0045944">
    <property type="term" value="P:positive regulation of transcription by RNA polymerase II"/>
    <property type="evidence" value="ECO:0007669"/>
    <property type="project" value="TreeGrafter"/>
</dbReference>
<evidence type="ECO:0000256" key="1">
    <source>
        <dbReference type="ARBA" id="ARBA00022723"/>
    </source>
</evidence>